<evidence type="ECO:0000256" key="1">
    <source>
        <dbReference type="ARBA" id="ARBA00001936"/>
    </source>
</evidence>
<reference evidence="8 9" key="1">
    <citation type="submission" date="2020-05" db="EMBL/GenBank/DDBJ databases">
        <title>Nakamurella sp. DB0629 isolated from air conditioner.</title>
        <authorList>
            <person name="Kim D.H."/>
            <person name="Kim D.-U."/>
        </authorList>
    </citation>
    <scope>NUCLEOTIDE SEQUENCE [LARGE SCALE GENOMIC DNA]</scope>
    <source>
        <strain evidence="8 9">DB0629</strain>
    </source>
</reference>
<dbReference type="PANTHER" id="PTHR12318:SF0">
    <property type="entry name" value="ACYL-COENZYME A DIPHOSPHATASE NUDT19"/>
    <property type="match status" value="1"/>
</dbReference>
<evidence type="ECO:0000259" key="7">
    <source>
        <dbReference type="PROSITE" id="PS51462"/>
    </source>
</evidence>
<keyword evidence="6" id="KW-0464">Manganese</keyword>
<proteinExistence type="predicted"/>
<keyword evidence="9" id="KW-1185">Reference proteome</keyword>
<evidence type="ECO:0000313" key="8">
    <source>
        <dbReference type="EMBL" id="NNG34856.1"/>
    </source>
</evidence>
<dbReference type="GO" id="GO:0046872">
    <property type="term" value="F:metal ion binding"/>
    <property type="evidence" value="ECO:0007669"/>
    <property type="project" value="UniProtKB-KW"/>
</dbReference>
<comment type="cofactor">
    <cofactor evidence="1">
        <name>Mn(2+)</name>
        <dbReference type="ChEBI" id="CHEBI:29035"/>
    </cofactor>
</comment>
<dbReference type="RefSeq" id="WP_171198526.1">
    <property type="nucleotide sequence ID" value="NZ_JABEND010000002.1"/>
</dbReference>
<accession>A0A849A5D3</accession>
<organism evidence="8 9">
    <name type="scientific">Nakamurella aerolata</name>
    <dbReference type="NCBI Taxonomy" id="1656892"/>
    <lineage>
        <taxon>Bacteria</taxon>
        <taxon>Bacillati</taxon>
        <taxon>Actinomycetota</taxon>
        <taxon>Actinomycetes</taxon>
        <taxon>Nakamurellales</taxon>
        <taxon>Nakamurellaceae</taxon>
        <taxon>Nakamurella</taxon>
    </lineage>
</organism>
<feature type="domain" description="Nudix hydrolase" evidence="7">
    <location>
        <begin position="5"/>
        <end position="179"/>
    </location>
</feature>
<dbReference type="Pfam" id="PF00293">
    <property type="entry name" value="NUDIX"/>
    <property type="match status" value="1"/>
</dbReference>
<dbReference type="PANTHER" id="PTHR12318">
    <property type="entry name" value="TESTOSTERONE-REGULATED PROTEIN RP2"/>
    <property type="match status" value="1"/>
</dbReference>
<name>A0A849A5D3_9ACTN</name>
<evidence type="ECO:0000256" key="3">
    <source>
        <dbReference type="ARBA" id="ARBA00022723"/>
    </source>
</evidence>
<dbReference type="InterPro" id="IPR000086">
    <property type="entry name" value="NUDIX_hydrolase_dom"/>
</dbReference>
<dbReference type="EMBL" id="JABEND010000002">
    <property type="protein sequence ID" value="NNG34856.1"/>
    <property type="molecule type" value="Genomic_DNA"/>
</dbReference>
<evidence type="ECO:0000256" key="4">
    <source>
        <dbReference type="ARBA" id="ARBA00022801"/>
    </source>
</evidence>
<evidence type="ECO:0000313" key="9">
    <source>
        <dbReference type="Proteomes" id="UP000562984"/>
    </source>
</evidence>
<comment type="caution">
    <text evidence="8">The sequence shown here is derived from an EMBL/GenBank/DDBJ whole genome shotgun (WGS) entry which is preliminary data.</text>
</comment>
<dbReference type="InterPro" id="IPR039121">
    <property type="entry name" value="NUDT19"/>
</dbReference>
<gene>
    <name evidence="8" type="ORF">HKD39_03805</name>
</gene>
<keyword evidence="5" id="KW-0460">Magnesium</keyword>
<dbReference type="SUPFAM" id="SSF55811">
    <property type="entry name" value="Nudix"/>
    <property type="match status" value="1"/>
</dbReference>
<dbReference type="CDD" id="cd18870">
    <property type="entry name" value="NUDIX_AcylCoAdiphos_Nudt19"/>
    <property type="match status" value="1"/>
</dbReference>
<dbReference type="InterPro" id="IPR015797">
    <property type="entry name" value="NUDIX_hydrolase-like_dom_sf"/>
</dbReference>
<evidence type="ECO:0000256" key="6">
    <source>
        <dbReference type="ARBA" id="ARBA00023211"/>
    </source>
</evidence>
<dbReference type="Proteomes" id="UP000562984">
    <property type="component" value="Unassembled WGS sequence"/>
</dbReference>
<keyword evidence="4 8" id="KW-0378">Hydrolase</keyword>
<dbReference type="PROSITE" id="PS51462">
    <property type="entry name" value="NUDIX"/>
    <property type="match status" value="1"/>
</dbReference>
<evidence type="ECO:0000256" key="2">
    <source>
        <dbReference type="ARBA" id="ARBA00001946"/>
    </source>
</evidence>
<comment type="cofactor">
    <cofactor evidence="2">
        <name>Mg(2+)</name>
        <dbReference type="ChEBI" id="CHEBI:18420"/>
    </cofactor>
</comment>
<dbReference type="Gene3D" id="3.90.79.10">
    <property type="entry name" value="Nucleoside Triphosphate Pyrophosphohydrolase"/>
    <property type="match status" value="2"/>
</dbReference>
<keyword evidence="3" id="KW-0479">Metal-binding</keyword>
<protein>
    <submittedName>
        <fullName evidence="8">NUDIX hydrolase</fullName>
    </submittedName>
</protein>
<dbReference type="AlphaFoldDB" id="A0A849A5D3"/>
<dbReference type="GO" id="GO:0016818">
    <property type="term" value="F:hydrolase activity, acting on acid anhydrides, in phosphorus-containing anhydrides"/>
    <property type="evidence" value="ECO:0007669"/>
    <property type="project" value="InterPro"/>
</dbReference>
<sequence length="237" mass="24482">MSEQPIRRAASVLLLRDGAPGARGAAAGPEVFVLQRAAGMVFAGGMTAFPGGGVETFDGTTDQPDPAVLPEPASTQRTAERFGIDAGDAAAVLAAAVRELDEETGVRLDAEALHPLARWITPQGQPRRYDTFFFLARCPSSAEPVSRGAEAELVRWLRPAEALRQARSGAVAMLPPTVALLTGLQDADSVAAALAAADSAGPIPAITPRVVSAPGEQLRVAAGGREYPALGVPMSPR</sequence>
<evidence type="ECO:0000256" key="5">
    <source>
        <dbReference type="ARBA" id="ARBA00022842"/>
    </source>
</evidence>